<dbReference type="PROSITE" id="PS51257">
    <property type="entry name" value="PROKAR_LIPOPROTEIN"/>
    <property type="match status" value="1"/>
</dbReference>
<dbReference type="EMBL" id="CDOK01000218">
    <property type="protein sequence ID" value="CEN53218.1"/>
    <property type="molecule type" value="Genomic_DNA"/>
</dbReference>
<proteinExistence type="predicted"/>
<dbReference type="InterPro" id="IPR027829">
    <property type="entry name" value="DUF4625"/>
</dbReference>
<accession>A0A0B7ITG6</accession>
<feature type="chain" id="PRO_5002133204" description="DUF4625 domain-containing protein" evidence="1">
    <location>
        <begin position="24"/>
        <end position="406"/>
    </location>
</feature>
<keyword evidence="1" id="KW-0732">Signal</keyword>
<protein>
    <recommendedName>
        <fullName evidence="4">DUF4625 domain-containing protein</fullName>
    </recommendedName>
</protein>
<organism evidence="2 3">
    <name type="scientific">Capnocytophaga canimorsus</name>
    <dbReference type="NCBI Taxonomy" id="28188"/>
    <lineage>
        <taxon>Bacteria</taxon>
        <taxon>Pseudomonadati</taxon>
        <taxon>Bacteroidota</taxon>
        <taxon>Flavobacteriia</taxon>
        <taxon>Flavobacteriales</taxon>
        <taxon>Flavobacteriaceae</taxon>
        <taxon>Capnocytophaga</taxon>
    </lineage>
</organism>
<dbReference type="RefSeq" id="WP_041988492.1">
    <property type="nucleotide sequence ID" value="NZ_JBIUQU010000009.1"/>
</dbReference>
<dbReference type="Proteomes" id="UP000039370">
    <property type="component" value="Unassembled WGS sequence"/>
</dbReference>
<gene>
    <name evidence="2" type="ORF">CCAN11_700003</name>
</gene>
<dbReference type="AlphaFoldDB" id="A0A0B7ITG6"/>
<name>A0A0B7ITG6_9FLAO</name>
<evidence type="ECO:0000313" key="3">
    <source>
        <dbReference type="Proteomes" id="UP000039370"/>
    </source>
</evidence>
<feature type="signal peptide" evidence="1">
    <location>
        <begin position="1"/>
        <end position="23"/>
    </location>
</feature>
<evidence type="ECO:0008006" key="4">
    <source>
        <dbReference type="Google" id="ProtNLM"/>
    </source>
</evidence>
<sequence length="406" mass="45712">MNTFYKTLKATFLVALFTTVFVACDKDEKEIIPEPKIEEIEIGEGNVKEITVGKDLHIEAKVTTVATIKEAKVTIKAEEGTSDFEVNQVYDKLVGKTSGEIHSHFDVPLTAKVGKYAVSIVVTDNLNRTKTHQEVITVKAKEETPIVVKWHKMEISFIEGHSHGVTATKGYFHGNPEIPEVKYLKPVQKIVFENKEGKIVASENNKPLRWQARVEETKGLSLYGIKIVYFDAEGNRINEQFATDRHQHFFLAQDITKNVNAPADKVLPQPSQVLSFIYRDTQPESEDFNKNSPNLRNFKDPVGLKGIFEPDVPHVNFNLRIVLAHFTGENSKLINGEVRAFNQLPVSIEKKTDVLVPVHVYTQRASKKYLEEAAKEFGVTKDDIDADENIILEVDPHGEGASPVYM</sequence>
<evidence type="ECO:0000313" key="2">
    <source>
        <dbReference type="EMBL" id="CEN53218.1"/>
    </source>
</evidence>
<evidence type="ECO:0000256" key="1">
    <source>
        <dbReference type="SAM" id="SignalP"/>
    </source>
</evidence>
<reference evidence="3" key="1">
    <citation type="submission" date="2015-01" db="EMBL/GenBank/DDBJ databases">
        <authorList>
            <person name="MANFREDI Pablo"/>
        </authorList>
    </citation>
    <scope>NUCLEOTIDE SEQUENCE [LARGE SCALE GENOMIC DNA]</scope>
    <source>
        <strain evidence="3">Cc11</strain>
    </source>
</reference>
<dbReference type="Pfam" id="PF15418">
    <property type="entry name" value="DUF4625"/>
    <property type="match status" value="1"/>
</dbReference>